<dbReference type="EMBL" id="KN880495">
    <property type="protein sequence ID" value="KIY68825.1"/>
    <property type="molecule type" value="Genomic_DNA"/>
</dbReference>
<dbReference type="InterPro" id="IPR051988">
    <property type="entry name" value="HRR_RAD51_Paralog"/>
</dbReference>
<feature type="domain" description="Rad51-like C-terminal" evidence="3">
    <location>
        <begin position="114"/>
        <end position="243"/>
    </location>
</feature>
<dbReference type="PANTHER" id="PTHR46457">
    <property type="entry name" value="DNA REPAIR PROTEIN RAD51 HOMOLOG 4"/>
    <property type="match status" value="1"/>
</dbReference>
<evidence type="ECO:0000313" key="5">
    <source>
        <dbReference type="Proteomes" id="UP000054007"/>
    </source>
</evidence>
<dbReference type="GO" id="GO:0008094">
    <property type="term" value="F:ATP-dependent activity, acting on DNA"/>
    <property type="evidence" value="ECO:0007669"/>
    <property type="project" value="TreeGrafter"/>
</dbReference>
<dbReference type="InterPro" id="IPR027417">
    <property type="entry name" value="P-loop_NTPase"/>
</dbReference>
<dbReference type="PANTHER" id="PTHR46457:SF1">
    <property type="entry name" value="DNA REPAIR PROTEIN RAD51 HOMOLOG 4"/>
    <property type="match status" value="1"/>
</dbReference>
<dbReference type="STRING" id="1314674.A0A0D7BF39"/>
<dbReference type="AlphaFoldDB" id="A0A0D7BF39"/>
<keyword evidence="5" id="KW-1185">Reference proteome</keyword>
<dbReference type="GO" id="GO:0042148">
    <property type="term" value="P:DNA strand invasion"/>
    <property type="evidence" value="ECO:0007669"/>
    <property type="project" value="TreeGrafter"/>
</dbReference>
<name>A0A0D7BF39_9AGAR</name>
<dbReference type="SUPFAM" id="SSF52540">
    <property type="entry name" value="P-loop containing nucleoside triphosphate hydrolases"/>
    <property type="match status" value="1"/>
</dbReference>
<dbReference type="Pfam" id="PF08423">
    <property type="entry name" value="Rad51"/>
    <property type="match status" value="1"/>
</dbReference>
<organism evidence="4 5">
    <name type="scientific">Cylindrobasidium torrendii FP15055 ss-10</name>
    <dbReference type="NCBI Taxonomy" id="1314674"/>
    <lineage>
        <taxon>Eukaryota</taxon>
        <taxon>Fungi</taxon>
        <taxon>Dikarya</taxon>
        <taxon>Basidiomycota</taxon>
        <taxon>Agaricomycotina</taxon>
        <taxon>Agaricomycetes</taxon>
        <taxon>Agaricomycetidae</taxon>
        <taxon>Agaricales</taxon>
        <taxon>Marasmiineae</taxon>
        <taxon>Physalacriaceae</taxon>
        <taxon>Cylindrobasidium</taxon>
    </lineage>
</organism>
<sequence>MRLLSLKTIVPQNVALALAALGVHTENDLLFQESALELWQRLPKDTVSLKELQAIISKTAEFFSAQATSFAELPPPPVRLRSGIPVLDSVTSSFDGLVVEFAGDDNSGNATLALNLVLRLLDANEDYGVLWIDTSGGFPAETVVHLVDSMLLSPSLPDRLSVAPALDLDAVYPILWSLLGQSESTPKVIVIDTIASLLGPYMSGASAQGQAIMAGFMRQLRETAIKLGLKVLVLNKLDATGKTALAPFS</sequence>
<dbReference type="InterPro" id="IPR013632">
    <property type="entry name" value="Rad51_C"/>
</dbReference>
<dbReference type="GO" id="GO:0000400">
    <property type="term" value="F:four-way junction DNA binding"/>
    <property type="evidence" value="ECO:0007669"/>
    <property type="project" value="TreeGrafter"/>
</dbReference>
<comment type="subcellular location">
    <subcellularLocation>
        <location evidence="1">Nucleus</location>
    </subcellularLocation>
</comment>
<evidence type="ECO:0000256" key="1">
    <source>
        <dbReference type="ARBA" id="ARBA00004123"/>
    </source>
</evidence>
<gene>
    <name evidence="4" type="ORF">CYLTODRAFT_453179</name>
</gene>
<accession>A0A0D7BF39</accession>
<dbReference type="GO" id="GO:0007131">
    <property type="term" value="P:reciprocal meiotic recombination"/>
    <property type="evidence" value="ECO:0007669"/>
    <property type="project" value="TreeGrafter"/>
</dbReference>
<dbReference type="Proteomes" id="UP000054007">
    <property type="component" value="Unassembled WGS sequence"/>
</dbReference>
<dbReference type="GO" id="GO:0005657">
    <property type="term" value="C:replication fork"/>
    <property type="evidence" value="ECO:0007669"/>
    <property type="project" value="TreeGrafter"/>
</dbReference>
<evidence type="ECO:0000256" key="2">
    <source>
        <dbReference type="ARBA" id="ARBA00023242"/>
    </source>
</evidence>
<dbReference type="OrthoDB" id="336321at2759"/>
<keyword evidence="2" id="KW-0539">Nucleus</keyword>
<dbReference type="GO" id="GO:0000723">
    <property type="term" value="P:telomere maintenance"/>
    <property type="evidence" value="ECO:0007669"/>
    <property type="project" value="TreeGrafter"/>
</dbReference>
<dbReference type="GO" id="GO:0000724">
    <property type="term" value="P:double-strand break repair via homologous recombination"/>
    <property type="evidence" value="ECO:0007669"/>
    <property type="project" value="TreeGrafter"/>
</dbReference>
<reference evidence="4 5" key="1">
    <citation type="journal article" date="2015" name="Fungal Genet. Biol.">
        <title>Evolution of novel wood decay mechanisms in Agaricales revealed by the genome sequences of Fistulina hepatica and Cylindrobasidium torrendii.</title>
        <authorList>
            <person name="Floudas D."/>
            <person name="Held B.W."/>
            <person name="Riley R."/>
            <person name="Nagy L.G."/>
            <person name="Koehler G."/>
            <person name="Ransdell A.S."/>
            <person name="Younus H."/>
            <person name="Chow J."/>
            <person name="Chiniquy J."/>
            <person name="Lipzen A."/>
            <person name="Tritt A."/>
            <person name="Sun H."/>
            <person name="Haridas S."/>
            <person name="LaButti K."/>
            <person name="Ohm R.A."/>
            <person name="Kues U."/>
            <person name="Blanchette R.A."/>
            <person name="Grigoriev I.V."/>
            <person name="Minto R.E."/>
            <person name="Hibbett D.S."/>
        </authorList>
    </citation>
    <scope>NUCLEOTIDE SEQUENCE [LARGE SCALE GENOMIC DNA]</scope>
    <source>
        <strain evidence="4 5">FP15055 ss-10</strain>
    </source>
</reference>
<dbReference type="GO" id="GO:0003697">
    <property type="term" value="F:single-stranded DNA binding"/>
    <property type="evidence" value="ECO:0007669"/>
    <property type="project" value="TreeGrafter"/>
</dbReference>
<proteinExistence type="predicted"/>
<dbReference type="GO" id="GO:0005815">
    <property type="term" value="C:microtubule organizing center"/>
    <property type="evidence" value="ECO:0007669"/>
    <property type="project" value="TreeGrafter"/>
</dbReference>
<dbReference type="GO" id="GO:0033063">
    <property type="term" value="C:Rad51B-Rad51C-Rad51D-XRCC2 complex"/>
    <property type="evidence" value="ECO:0007669"/>
    <property type="project" value="TreeGrafter"/>
</dbReference>
<evidence type="ECO:0000259" key="3">
    <source>
        <dbReference type="Pfam" id="PF08423"/>
    </source>
</evidence>
<dbReference type="Gene3D" id="3.40.50.300">
    <property type="entry name" value="P-loop containing nucleotide triphosphate hydrolases"/>
    <property type="match status" value="1"/>
</dbReference>
<protein>
    <recommendedName>
        <fullName evidence="3">Rad51-like C-terminal domain-containing protein</fullName>
    </recommendedName>
</protein>
<evidence type="ECO:0000313" key="4">
    <source>
        <dbReference type="EMBL" id="KIY68825.1"/>
    </source>
</evidence>